<accession>A0AAV7SZ19</accession>
<keyword evidence="3" id="KW-1185">Reference proteome</keyword>
<protein>
    <submittedName>
        <fullName evidence="2">Uncharacterized protein</fullName>
    </submittedName>
</protein>
<dbReference type="Proteomes" id="UP001066276">
    <property type="component" value="Chromosome 4_1"/>
</dbReference>
<feature type="region of interest" description="Disordered" evidence="1">
    <location>
        <begin position="56"/>
        <end position="126"/>
    </location>
</feature>
<feature type="compositionally biased region" description="Polar residues" evidence="1">
    <location>
        <begin position="113"/>
        <end position="126"/>
    </location>
</feature>
<name>A0AAV7SZ19_PLEWA</name>
<evidence type="ECO:0000313" key="2">
    <source>
        <dbReference type="EMBL" id="KAJ1169112.1"/>
    </source>
</evidence>
<organism evidence="2 3">
    <name type="scientific">Pleurodeles waltl</name>
    <name type="common">Iberian ribbed newt</name>
    <dbReference type="NCBI Taxonomy" id="8319"/>
    <lineage>
        <taxon>Eukaryota</taxon>
        <taxon>Metazoa</taxon>
        <taxon>Chordata</taxon>
        <taxon>Craniata</taxon>
        <taxon>Vertebrata</taxon>
        <taxon>Euteleostomi</taxon>
        <taxon>Amphibia</taxon>
        <taxon>Batrachia</taxon>
        <taxon>Caudata</taxon>
        <taxon>Salamandroidea</taxon>
        <taxon>Salamandridae</taxon>
        <taxon>Pleurodelinae</taxon>
        <taxon>Pleurodeles</taxon>
    </lineage>
</organism>
<comment type="caution">
    <text evidence="2">The sequence shown here is derived from an EMBL/GenBank/DDBJ whole genome shotgun (WGS) entry which is preliminary data.</text>
</comment>
<dbReference type="AlphaFoldDB" id="A0AAV7SZ19"/>
<sequence length="126" mass="13903">MNNGIYVSSYPTPWVHLEFSPNQRCLGSRQRARDVEIKRGLATQKPALEQLTEAETNLLEYGEAQKGIPNARQEPPAPPRPLRPPRPPPAIPMAIKSSGERGRHTPPKLELTSAVQPCSSSTAMKK</sequence>
<reference evidence="2" key="1">
    <citation type="journal article" date="2022" name="bioRxiv">
        <title>Sequencing and chromosome-scale assembly of the giantPleurodeles waltlgenome.</title>
        <authorList>
            <person name="Brown T."/>
            <person name="Elewa A."/>
            <person name="Iarovenko S."/>
            <person name="Subramanian E."/>
            <person name="Araus A.J."/>
            <person name="Petzold A."/>
            <person name="Susuki M."/>
            <person name="Suzuki K.-i.T."/>
            <person name="Hayashi T."/>
            <person name="Toyoda A."/>
            <person name="Oliveira C."/>
            <person name="Osipova E."/>
            <person name="Leigh N.D."/>
            <person name="Simon A."/>
            <person name="Yun M.H."/>
        </authorList>
    </citation>
    <scope>NUCLEOTIDE SEQUENCE</scope>
    <source>
        <strain evidence="2">20211129_DDA</strain>
        <tissue evidence="2">Liver</tissue>
    </source>
</reference>
<gene>
    <name evidence="2" type="ORF">NDU88_001018</name>
</gene>
<dbReference type="EMBL" id="JANPWB010000007">
    <property type="protein sequence ID" value="KAJ1169112.1"/>
    <property type="molecule type" value="Genomic_DNA"/>
</dbReference>
<evidence type="ECO:0000313" key="3">
    <source>
        <dbReference type="Proteomes" id="UP001066276"/>
    </source>
</evidence>
<proteinExistence type="predicted"/>
<feature type="compositionally biased region" description="Pro residues" evidence="1">
    <location>
        <begin position="75"/>
        <end position="91"/>
    </location>
</feature>
<evidence type="ECO:0000256" key="1">
    <source>
        <dbReference type="SAM" id="MobiDB-lite"/>
    </source>
</evidence>